<accession>A0A0F9KZ23</accession>
<name>A0A0F9KZ23_9ZZZZ</name>
<sequence length="57" mass="6714">MQKSFDIFLKQINHLGIEGYEQVLLNTLTSGNADKVYKTFCILELSRLDRYVINKKY</sequence>
<gene>
    <name evidence="1" type="ORF">LCGC14_1641890</name>
</gene>
<proteinExistence type="predicted"/>
<evidence type="ECO:0000313" key="1">
    <source>
        <dbReference type="EMBL" id="KKM20790.1"/>
    </source>
</evidence>
<reference evidence="1" key="1">
    <citation type="journal article" date="2015" name="Nature">
        <title>Complex archaea that bridge the gap between prokaryotes and eukaryotes.</title>
        <authorList>
            <person name="Spang A."/>
            <person name="Saw J.H."/>
            <person name="Jorgensen S.L."/>
            <person name="Zaremba-Niedzwiedzka K."/>
            <person name="Martijn J."/>
            <person name="Lind A.E."/>
            <person name="van Eijk R."/>
            <person name="Schleper C."/>
            <person name="Guy L."/>
            <person name="Ettema T.J."/>
        </authorList>
    </citation>
    <scope>NUCLEOTIDE SEQUENCE</scope>
</reference>
<comment type="caution">
    <text evidence="1">The sequence shown here is derived from an EMBL/GenBank/DDBJ whole genome shotgun (WGS) entry which is preliminary data.</text>
</comment>
<dbReference type="AlphaFoldDB" id="A0A0F9KZ23"/>
<protein>
    <submittedName>
        <fullName evidence="1">Uncharacterized protein</fullName>
    </submittedName>
</protein>
<dbReference type="EMBL" id="LAZR01013695">
    <property type="protein sequence ID" value="KKM20790.1"/>
    <property type="molecule type" value="Genomic_DNA"/>
</dbReference>
<organism evidence="1">
    <name type="scientific">marine sediment metagenome</name>
    <dbReference type="NCBI Taxonomy" id="412755"/>
    <lineage>
        <taxon>unclassified sequences</taxon>
        <taxon>metagenomes</taxon>
        <taxon>ecological metagenomes</taxon>
    </lineage>
</organism>